<dbReference type="GO" id="GO:0005634">
    <property type="term" value="C:nucleus"/>
    <property type="evidence" value="ECO:0000318"/>
    <property type="project" value="GO_Central"/>
</dbReference>
<organism evidence="12 13">
    <name type="scientific">Ricinus communis</name>
    <name type="common">Castor bean</name>
    <dbReference type="NCBI Taxonomy" id="3988"/>
    <lineage>
        <taxon>Eukaryota</taxon>
        <taxon>Viridiplantae</taxon>
        <taxon>Streptophyta</taxon>
        <taxon>Embryophyta</taxon>
        <taxon>Tracheophyta</taxon>
        <taxon>Spermatophyta</taxon>
        <taxon>Magnoliopsida</taxon>
        <taxon>eudicotyledons</taxon>
        <taxon>Gunneridae</taxon>
        <taxon>Pentapetalae</taxon>
        <taxon>rosids</taxon>
        <taxon>fabids</taxon>
        <taxon>Malpighiales</taxon>
        <taxon>Euphorbiaceae</taxon>
        <taxon>Acalyphoideae</taxon>
        <taxon>Acalypheae</taxon>
        <taxon>Ricinus</taxon>
    </lineage>
</organism>
<proteinExistence type="predicted"/>
<evidence type="ECO:0000256" key="3">
    <source>
        <dbReference type="ARBA" id="ARBA00022490"/>
    </source>
</evidence>
<keyword evidence="6" id="KW-0832">Ubl conjugation</keyword>
<evidence type="ECO:0000256" key="6">
    <source>
        <dbReference type="ARBA" id="ARBA00022843"/>
    </source>
</evidence>
<protein>
    <recommendedName>
        <fullName evidence="11">Zinc-finger domain-containing protein</fullName>
    </recommendedName>
</protein>
<accession>B9S8P4</accession>
<feature type="region of interest" description="Disordered" evidence="10">
    <location>
        <begin position="53"/>
        <end position="87"/>
    </location>
</feature>
<feature type="compositionally biased region" description="Polar residues" evidence="10">
    <location>
        <begin position="595"/>
        <end position="605"/>
    </location>
</feature>
<comment type="subcellular location">
    <subcellularLocation>
        <location evidence="2">Cytoplasm</location>
    </subcellularLocation>
    <subcellularLocation>
        <location evidence="1">Nucleus</location>
    </subcellularLocation>
</comment>
<evidence type="ECO:0000313" key="12">
    <source>
        <dbReference type="EMBL" id="EEF40047.1"/>
    </source>
</evidence>
<dbReference type="OrthoDB" id="298344at2759"/>
<dbReference type="EMBL" id="EQ973892">
    <property type="protein sequence ID" value="EEF40047.1"/>
    <property type="molecule type" value="Genomic_DNA"/>
</dbReference>
<keyword evidence="9" id="KW-0539">Nucleus</keyword>
<dbReference type="GO" id="GO:0006355">
    <property type="term" value="P:regulation of DNA-templated transcription"/>
    <property type="evidence" value="ECO:0007669"/>
    <property type="project" value="InterPro"/>
</dbReference>
<dbReference type="Pfam" id="PF10497">
    <property type="entry name" value="zf-4CXXC_R1"/>
    <property type="match status" value="1"/>
</dbReference>
<keyword evidence="8" id="KW-0804">Transcription</keyword>
<dbReference type="AlphaFoldDB" id="B9S8P4"/>
<evidence type="ECO:0000256" key="4">
    <source>
        <dbReference type="ARBA" id="ARBA00022499"/>
    </source>
</evidence>
<dbReference type="Proteomes" id="UP000008311">
    <property type="component" value="Unassembled WGS sequence"/>
</dbReference>
<sequence length="680" mass="76509">MQEIEEPKINPKPLNNNDQTPEEISPYEQSRKERIKANLERMQKLGIVDLSLKLKSLTSPKRTPRNTPSSQKHPSPLQPSGPLRRSSRLHNVTPISYSEAALAKRDGLWEKKDVSLDEGSKPEVYTEEHEKLLGSTERSWKLFVDGYGSDGKRIYDQVKGKTCHQCRQKTLGHRTHCSKCQIVQGQFCGDCLFMRYGEHVLEALQNPNWICPVCRGICNCSLCRQGKGWAPTGPLYRKISSLGYKSVAHYLIQTRCSKTTVEGSLPTVNQVSAKRSLPFSNMETPSKRSHQINDEHNGPVMPPTEDMMHNELKTMKEKQLPDIRNLVTDGQTKRSLPFLNSKVQFGNVESIELNTDHEVHDHLGLSEPLFEDQIECELKCEKENLLHNSRNLAADGQTNISMPISRSEAESETLEPMIKDQKESELKSEKDGQLLNNGNLASDGQTTMPISGTEEQYEVVESAEVNNEVCDFGLVKPILEDKNSTNEEVKQLQSIDKQHDNSNIIIETCQMHKEKHALAFERSPDGIAARLRPRQQKSNGYGGAKFTGANEKIYDDVQQSLQNDLSNQQMEKAKELDIENDKHADSIAVSERSPIPNNKSASTAEPNPDSIGARLRQRRRMSKGFDDKVPEANEQNADTVQAFNNTSTMAEAGFNKKLLSITKPGEDSIARRLRSTQKLT</sequence>
<feature type="domain" description="Zinc-finger" evidence="11">
    <location>
        <begin position="155"/>
        <end position="251"/>
    </location>
</feature>
<dbReference type="InterPro" id="IPR018866">
    <property type="entry name" value="Znf-4CXXC_R1"/>
</dbReference>
<evidence type="ECO:0000256" key="9">
    <source>
        <dbReference type="ARBA" id="ARBA00023242"/>
    </source>
</evidence>
<feature type="compositionally biased region" description="Basic and acidic residues" evidence="10">
    <location>
        <begin position="417"/>
        <end position="432"/>
    </location>
</feature>
<dbReference type="KEGG" id="rcu:8260559"/>
<keyword evidence="3" id="KW-0963">Cytoplasm</keyword>
<feature type="region of interest" description="Disordered" evidence="10">
    <location>
        <begin position="279"/>
        <end position="304"/>
    </location>
</feature>
<evidence type="ECO:0000256" key="7">
    <source>
        <dbReference type="ARBA" id="ARBA00023015"/>
    </source>
</evidence>
<evidence type="ECO:0000256" key="2">
    <source>
        <dbReference type="ARBA" id="ARBA00004496"/>
    </source>
</evidence>
<evidence type="ECO:0000313" key="13">
    <source>
        <dbReference type="Proteomes" id="UP000008311"/>
    </source>
</evidence>
<feature type="region of interest" description="Disordered" evidence="10">
    <location>
        <begin position="1"/>
        <end position="33"/>
    </location>
</feature>
<dbReference type="InParanoid" id="B9S8P4"/>
<evidence type="ECO:0000256" key="8">
    <source>
        <dbReference type="ARBA" id="ARBA00023163"/>
    </source>
</evidence>
<dbReference type="PANTHER" id="PTHR31169">
    <property type="entry name" value="OS05G0300700 PROTEIN"/>
    <property type="match status" value="1"/>
</dbReference>
<dbReference type="eggNOG" id="ENOG502QWH1">
    <property type="taxonomic scope" value="Eukaryota"/>
</dbReference>
<keyword evidence="4" id="KW-1017">Isopeptide bond</keyword>
<keyword evidence="13" id="KW-1185">Reference proteome</keyword>
<name>B9S8P4_RICCO</name>
<feature type="compositionally biased region" description="Polar residues" evidence="10">
    <location>
        <begin position="58"/>
        <end position="73"/>
    </location>
</feature>
<keyword evidence="7" id="KW-0805">Transcription regulation</keyword>
<dbReference type="FunCoup" id="B9S8P4">
    <property type="interactions" value="347"/>
</dbReference>
<dbReference type="OMA" id="LPFSNME"/>
<reference evidence="13" key="1">
    <citation type="journal article" date="2010" name="Nat. Biotechnol.">
        <title>Draft genome sequence of the oilseed species Ricinus communis.</title>
        <authorList>
            <person name="Chan A.P."/>
            <person name="Crabtree J."/>
            <person name="Zhao Q."/>
            <person name="Lorenzi H."/>
            <person name="Orvis J."/>
            <person name="Puiu D."/>
            <person name="Melake-Berhan A."/>
            <person name="Jones K.M."/>
            <person name="Redman J."/>
            <person name="Chen G."/>
            <person name="Cahoon E.B."/>
            <person name="Gedil M."/>
            <person name="Stanke M."/>
            <person name="Haas B.J."/>
            <person name="Wortman J.R."/>
            <person name="Fraser-Liggett C.M."/>
            <person name="Ravel J."/>
            <person name="Rabinowicz P.D."/>
        </authorList>
    </citation>
    <scope>NUCLEOTIDE SEQUENCE [LARGE SCALE GENOMIC DNA]</scope>
    <source>
        <strain evidence="13">cv. Hale</strain>
    </source>
</reference>
<evidence type="ECO:0000256" key="5">
    <source>
        <dbReference type="ARBA" id="ARBA00022553"/>
    </source>
</evidence>
<evidence type="ECO:0000259" key="11">
    <source>
        <dbReference type="Pfam" id="PF10497"/>
    </source>
</evidence>
<feature type="region of interest" description="Disordered" evidence="10">
    <location>
        <begin position="587"/>
        <end position="615"/>
    </location>
</feature>
<evidence type="ECO:0000256" key="1">
    <source>
        <dbReference type="ARBA" id="ARBA00004123"/>
    </source>
</evidence>
<keyword evidence="5" id="KW-0597">Phosphoprotein</keyword>
<feature type="compositionally biased region" description="Polar residues" evidence="10">
    <location>
        <begin position="434"/>
        <end position="447"/>
    </location>
</feature>
<dbReference type="PANTHER" id="PTHR31169:SF23">
    <property type="entry name" value="OS03G0572250 PROTEIN"/>
    <property type="match status" value="1"/>
</dbReference>
<evidence type="ECO:0000256" key="10">
    <source>
        <dbReference type="SAM" id="MobiDB-lite"/>
    </source>
</evidence>
<dbReference type="InterPro" id="IPR040221">
    <property type="entry name" value="CDCA7/CDA7L"/>
</dbReference>
<feature type="region of interest" description="Disordered" evidence="10">
    <location>
        <begin position="397"/>
        <end position="447"/>
    </location>
</feature>
<gene>
    <name evidence="12" type="ORF">RCOM_0603420</name>
</gene>
<dbReference type="GO" id="GO:0005737">
    <property type="term" value="C:cytoplasm"/>
    <property type="evidence" value="ECO:0007669"/>
    <property type="project" value="UniProtKB-SubCell"/>
</dbReference>